<sequence length="390" mass="43810">MSLKDFEESIPLFTRLEQTLNCDAYTELPKDWYVVVTDVVNSTKAIEQGRYRDVNAVGGSTIAAVVNATKPQKIPYVFGGDGASFCLPPELMEKVRRALRGCQELASDGLDLKLRVGIVPYQALTQKIHLCRYRSAPNLTQYFFMGGGMDEADGLVKSHLGYELSEDTISDADFSGFECRWNQIPSPKQVTFSLLVKSRLAENKDTLALYRKLTQKVDELLGDRIEHHPLSQDNLSLSFSAEKLKAETLAKSFHHNLWYRLKTAIRIRLESLVGVYWIKTNKAVNGYEWGDYKADLVENTDYQKLDDNFKTVMSCNQSDLQNLLSWLEEQHRAGILFYGCHQTNAAVITCLVEKTGTDHVHFVDAADGGYAVAAKQLKAQIKLGSEAPVH</sequence>
<evidence type="ECO:0000313" key="1">
    <source>
        <dbReference type="EMBL" id="KDN96060.1"/>
    </source>
</evidence>
<proteinExistence type="predicted"/>
<protein>
    <recommendedName>
        <fullName evidence="3">Adenylate cyclase</fullName>
    </recommendedName>
</protein>
<dbReference type="Proteomes" id="UP000027341">
    <property type="component" value="Unassembled WGS sequence"/>
</dbReference>
<keyword evidence="2" id="KW-1185">Reference proteome</keyword>
<dbReference type="EMBL" id="JMIU01000001">
    <property type="protein sequence ID" value="KDN96060.1"/>
    <property type="molecule type" value="Genomic_DNA"/>
</dbReference>
<accession>A0A067A119</accession>
<comment type="caution">
    <text evidence="1">The sequence shown here is derived from an EMBL/GenBank/DDBJ whole genome shotgun (WGS) entry which is preliminary data.</text>
</comment>
<dbReference type="RefSeq" id="WP_029911395.1">
    <property type="nucleotide sequence ID" value="NZ_AP020335.1"/>
</dbReference>
<evidence type="ECO:0008006" key="3">
    <source>
        <dbReference type="Google" id="ProtNLM"/>
    </source>
</evidence>
<reference evidence="1 2" key="1">
    <citation type="submission" date="2014-04" db="EMBL/GenBank/DDBJ databases">
        <title>Draft genome sequence of Hydrogenovibrio marinus MH-110, a model organism for aerobic H2 metabolism.</title>
        <authorList>
            <person name="Cha H.J."/>
            <person name="Jo B.H."/>
            <person name="Hwang B.H."/>
        </authorList>
    </citation>
    <scope>NUCLEOTIDE SEQUENCE [LARGE SCALE GENOMIC DNA]</scope>
    <source>
        <strain evidence="1 2">MH-110</strain>
    </source>
</reference>
<dbReference type="InterPro" id="IPR021445">
    <property type="entry name" value="DUF3095"/>
</dbReference>
<gene>
    <name evidence="1" type="ORF">EI16_07160</name>
</gene>
<name>A0A067A119_HYDMR</name>
<dbReference type="STRING" id="28885.EI16_07160"/>
<dbReference type="Pfam" id="PF11294">
    <property type="entry name" value="DUF3095"/>
    <property type="match status" value="1"/>
</dbReference>
<evidence type="ECO:0000313" key="2">
    <source>
        <dbReference type="Proteomes" id="UP000027341"/>
    </source>
</evidence>
<organism evidence="1 2">
    <name type="scientific">Hydrogenovibrio marinus</name>
    <dbReference type="NCBI Taxonomy" id="28885"/>
    <lineage>
        <taxon>Bacteria</taxon>
        <taxon>Pseudomonadati</taxon>
        <taxon>Pseudomonadota</taxon>
        <taxon>Gammaproteobacteria</taxon>
        <taxon>Thiotrichales</taxon>
        <taxon>Piscirickettsiaceae</taxon>
        <taxon>Hydrogenovibrio</taxon>
    </lineage>
</organism>
<dbReference type="AlphaFoldDB" id="A0A067A119"/>